<dbReference type="AlphaFoldDB" id="A0A8J5K7F9"/>
<evidence type="ECO:0000313" key="1">
    <source>
        <dbReference type="EMBL" id="KAG7168854.1"/>
    </source>
</evidence>
<organism evidence="1 2">
    <name type="scientific">Homarus americanus</name>
    <name type="common">American lobster</name>
    <dbReference type="NCBI Taxonomy" id="6706"/>
    <lineage>
        <taxon>Eukaryota</taxon>
        <taxon>Metazoa</taxon>
        <taxon>Ecdysozoa</taxon>
        <taxon>Arthropoda</taxon>
        <taxon>Crustacea</taxon>
        <taxon>Multicrustacea</taxon>
        <taxon>Malacostraca</taxon>
        <taxon>Eumalacostraca</taxon>
        <taxon>Eucarida</taxon>
        <taxon>Decapoda</taxon>
        <taxon>Pleocyemata</taxon>
        <taxon>Astacidea</taxon>
        <taxon>Nephropoidea</taxon>
        <taxon>Nephropidae</taxon>
        <taxon>Homarus</taxon>
    </lineage>
</organism>
<accession>A0A8J5K7F9</accession>
<dbReference type="EMBL" id="JAHLQT010018664">
    <property type="protein sequence ID" value="KAG7168854.1"/>
    <property type="molecule type" value="Genomic_DNA"/>
</dbReference>
<proteinExistence type="predicted"/>
<dbReference type="Proteomes" id="UP000747542">
    <property type="component" value="Unassembled WGS sequence"/>
</dbReference>
<gene>
    <name evidence="1" type="ORF">Hamer_G011520</name>
</gene>
<evidence type="ECO:0000313" key="2">
    <source>
        <dbReference type="Proteomes" id="UP000747542"/>
    </source>
</evidence>
<keyword evidence="2" id="KW-1185">Reference proteome</keyword>
<name>A0A8J5K7F9_HOMAM</name>
<protein>
    <submittedName>
        <fullName evidence="1">Uncharacterized protein</fullName>
    </submittedName>
</protein>
<reference evidence="1" key="1">
    <citation type="journal article" date="2021" name="Sci. Adv.">
        <title>The American lobster genome reveals insights on longevity, neural, and immune adaptations.</title>
        <authorList>
            <person name="Polinski J.M."/>
            <person name="Zimin A.V."/>
            <person name="Clark K.F."/>
            <person name="Kohn A.B."/>
            <person name="Sadowski N."/>
            <person name="Timp W."/>
            <person name="Ptitsyn A."/>
            <person name="Khanna P."/>
            <person name="Romanova D.Y."/>
            <person name="Williams P."/>
            <person name="Greenwood S.J."/>
            <person name="Moroz L.L."/>
            <person name="Walt D.R."/>
            <person name="Bodnar A.G."/>
        </authorList>
    </citation>
    <scope>NUCLEOTIDE SEQUENCE</scope>
    <source>
        <strain evidence="1">GMGI-L3</strain>
    </source>
</reference>
<comment type="caution">
    <text evidence="1">The sequence shown here is derived from an EMBL/GenBank/DDBJ whole genome shotgun (WGS) entry which is preliminary data.</text>
</comment>
<sequence>MSSPACHGPQPVEGARPGVYKAVSSLGSTLPPSDHYTCLSLSHLYLSA</sequence>